<dbReference type="InterPro" id="IPR005849">
    <property type="entry name" value="GalP_Utransf_N"/>
</dbReference>
<dbReference type="Proteomes" id="UP000441585">
    <property type="component" value="Unassembled WGS sequence"/>
</dbReference>
<dbReference type="UniPathway" id="UPA00214"/>
<comment type="caution">
    <text evidence="14">The sequence shown here is derived from an EMBL/GenBank/DDBJ whole genome shotgun (WGS) entry which is preliminary data.</text>
</comment>
<dbReference type="InterPro" id="IPR005850">
    <property type="entry name" value="GalP_Utransf_C"/>
</dbReference>
<dbReference type="GO" id="GO:0008108">
    <property type="term" value="F:UDP-glucose:hexose-1-phosphate uridylyltransferase activity"/>
    <property type="evidence" value="ECO:0007669"/>
    <property type="project" value="UniProtKB-UniRule"/>
</dbReference>
<dbReference type="GO" id="GO:0006012">
    <property type="term" value="P:galactose metabolic process"/>
    <property type="evidence" value="ECO:0007669"/>
    <property type="project" value="UniProtKB-UniRule"/>
</dbReference>
<dbReference type="NCBIfam" id="NF003629">
    <property type="entry name" value="PRK05270.1-2"/>
    <property type="match status" value="1"/>
</dbReference>
<keyword evidence="15" id="KW-1185">Reference proteome</keyword>
<feature type="compositionally biased region" description="Basic and acidic residues" evidence="11">
    <location>
        <begin position="495"/>
        <end position="510"/>
    </location>
</feature>
<dbReference type="GO" id="GO:0005737">
    <property type="term" value="C:cytoplasm"/>
    <property type="evidence" value="ECO:0007669"/>
    <property type="project" value="UniProtKB-SubCell"/>
</dbReference>
<evidence type="ECO:0000256" key="2">
    <source>
        <dbReference type="ARBA" id="ARBA00004496"/>
    </source>
</evidence>
<comment type="catalytic activity">
    <reaction evidence="1 10">
        <text>alpha-D-galactose 1-phosphate + UDP-alpha-D-glucose = alpha-D-glucose 1-phosphate + UDP-alpha-D-galactose</text>
        <dbReference type="Rhea" id="RHEA:13989"/>
        <dbReference type="ChEBI" id="CHEBI:58336"/>
        <dbReference type="ChEBI" id="CHEBI:58601"/>
        <dbReference type="ChEBI" id="CHEBI:58885"/>
        <dbReference type="ChEBI" id="CHEBI:66914"/>
        <dbReference type="EC" id="2.7.7.12"/>
    </reaction>
</comment>
<keyword evidence="5 10" id="KW-0963">Cytoplasm</keyword>
<dbReference type="InterPro" id="IPR000766">
    <property type="entry name" value="GalP_uridyl_Trfase_II"/>
</dbReference>
<dbReference type="EC" id="2.7.7.12" evidence="10"/>
<evidence type="ECO:0000256" key="9">
    <source>
        <dbReference type="ARBA" id="ARBA00023277"/>
    </source>
</evidence>
<organism evidence="14 15">
    <name type="scientific">Metabacillus idriensis</name>
    <dbReference type="NCBI Taxonomy" id="324768"/>
    <lineage>
        <taxon>Bacteria</taxon>
        <taxon>Bacillati</taxon>
        <taxon>Bacillota</taxon>
        <taxon>Bacilli</taxon>
        <taxon>Bacillales</taxon>
        <taxon>Bacillaceae</taxon>
        <taxon>Metabacillus</taxon>
    </lineage>
</organism>
<feature type="domain" description="Galactose-1-phosphate uridyl transferase C-terminal" evidence="13">
    <location>
        <begin position="247"/>
        <end position="439"/>
    </location>
</feature>
<protein>
    <recommendedName>
        <fullName evidence="10">Galactose-1-phosphate uridylyltransferase</fullName>
        <shortName evidence="10">Gal-1-P uridylyltransferase</shortName>
        <ecNumber evidence="10">2.7.7.12</ecNumber>
    </recommendedName>
    <alternativeName>
        <fullName evidence="10">UDP-glucose--hexose-1-phosphate uridylyltransferase</fullName>
    </alternativeName>
</protein>
<evidence type="ECO:0000256" key="4">
    <source>
        <dbReference type="ARBA" id="ARBA00008706"/>
    </source>
</evidence>
<sequence>MNNSSFVNQLVEQAIQKKFITDRDRMYARNQILGLLGIDAYEECDLPEKLLPIPDLLEIIVRQTAERGIIEGTFDEKEKLSANLMNVFLDKPSAIQQTFEEYYSLSPEIATDYFYKLSQNSNYIQTKRIAKNIHYKTPTEYGEIDITINLSKPEKDPRDIARERAVKSASKYPKCLLCAENEGYSGRIGHPARSNHRVIELNLENEQWYFQYSPYIYYNEHSIVLSGEHRDMKINGDAFRRLLAFVEQFPHYFIGSNADLPIVGGSILSHDHYQAGKYTFAMAEAPDEETFELASFPEVAFSKVKWPMSVLRLRSSDKAALVSAAEHVLNTWKSYSNEEAEIIAFTEDEPHQTVTPIARMRDCRFELDLVLRNNRTSEEHPMGIFHPHADLHHIKKENIGLIEVMGLAVLPERLKQELQQIEAFLLGEEAEVPKHHEEWVQHLLSNYQSFEKTTADGILKKEVGLKFTRVLEDAGVFKRTNEGNNHFSHFIQSLKRERNDKNENPSRNDTHAPAAKH</sequence>
<proteinExistence type="inferred from homology"/>
<comment type="subcellular location">
    <subcellularLocation>
        <location evidence="2 10">Cytoplasm</location>
    </subcellularLocation>
</comment>
<keyword evidence="6 10" id="KW-0808">Transferase</keyword>
<dbReference type="PROSITE" id="PS01163">
    <property type="entry name" value="GAL_P_UDP_TRANSF_II"/>
    <property type="match status" value="1"/>
</dbReference>
<feature type="domain" description="Galactose-1-phosphate uridyl transferase N-terminal" evidence="12">
    <location>
        <begin position="21"/>
        <end position="230"/>
    </location>
</feature>
<dbReference type="HAMAP" id="MF_00571">
    <property type="entry name" value="GalP_UDP_trans"/>
    <property type="match status" value="1"/>
</dbReference>
<evidence type="ECO:0000313" key="14">
    <source>
        <dbReference type="EMBL" id="MRX55167.1"/>
    </source>
</evidence>
<evidence type="ECO:0000256" key="1">
    <source>
        <dbReference type="ARBA" id="ARBA00001107"/>
    </source>
</evidence>
<dbReference type="NCBIfam" id="TIGR01239">
    <property type="entry name" value="galT_2"/>
    <property type="match status" value="1"/>
</dbReference>
<accession>A0A6I2MCZ9</accession>
<dbReference type="PANTHER" id="PTHR39191">
    <property type="entry name" value="GALACTOSE-1-PHOSPHATE URIDYLYLTRANSFERASE"/>
    <property type="match status" value="1"/>
</dbReference>
<dbReference type="InterPro" id="IPR023425">
    <property type="entry name" value="GalP_uridyl_Trfase_II_CS"/>
</dbReference>
<evidence type="ECO:0000256" key="3">
    <source>
        <dbReference type="ARBA" id="ARBA00004947"/>
    </source>
</evidence>
<dbReference type="EMBL" id="WKKF01000003">
    <property type="protein sequence ID" value="MRX55167.1"/>
    <property type="molecule type" value="Genomic_DNA"/>
</dbReference>
<dbReference type="PANTHER" id="PTHR39191:SF1">
    <property type="entry name" value="DUF4922 DOMAIN-CONTAINING PROTEIN"/>
    <property type="match status" value="1"/>
</dbReference>
<evidence type="ECO:0000259" key="12">
    <source>
        <dbReference type="Pfam" id="PF01087"/>
    </source>
</evidence>
<evidence type="ECO:0000256" key="8">
    <source>
        <dbReference type="ARBA" id="ARBA00023144"/>
    </source>
</evidence>
<evidence type="ECO:0000256" key="5">
    <source>
        <dbReference type="ARBA" id="ARBA00022490"/>
    </source>
</evidence>
<evidence type="ECO:0000256" key="10">
    <source>
        <dbReference type="HAMAP-Rule" id="MF_00571"/>
    </source>
</evidence>
<evidence type="ECO:0000256" key="6">
    <source>
        <dbReference type="ARBA" id="ARBA00022679"/>
    </source>
</evidence>
<keyword evidence="7 10" id="KW-0548">Nucleotidyltransferase</keyword>
<reference evidence="14 15" key="1">
    <citation type="submission" date="2019-11" db="EMBL/GenBank/DDBJ databases">
        <title>Bacillus idriensis genome.</title>
        <authorList>
            <person name="Konopka E.N."/>
            <person name="Newman J.D."/>
        </authorList>
    </citation>
    <scope>NUCLEOTIDE SEQUENCE [LARGE SCALE GENOMIC DNA]</scope>
    <source>
        <strain evidence="14 15">DSM 19097</strain>
    </source>
</reference>
<gene>
    <name evidence="10 14" type="primary">galT</name>
    <name evidence="14" type="ORF">GJU41_14405</name>
</gene>
<comment type="similarity">
    <text evidence="4 10">Belongs to the galactose-1-phosphate uridylyltransferase type 2 family.</text>
</comment>
<keyword evidence="8 10" id="KW-0299">Galactose metabolism</keyword>
<comment type="pathway">
    <text evidence="3 10">Carbohydrate metabolism; galactose metabolism.</text>
</comment>
<dbReference type="AlphaFoldDB" id="A0A6I2MCZ9"/>
<dbReference type="RefSeq" id="WP_070879495.1">
    <property type="nucleotide sequence ID" value="NZ_CAJFZX010000004.1"/>
</dbReference>
<dbReference type="PIRSF" id="PIRSF006005">
    <property type="entry name" value="GalT_BS"/>
    <property type="match status" value="1"/>
</dbReference>
<dbReference type="Pfam" id="PF02744">
    <property type="entry name" value="GalP_UDP_tr_C"/>
    <property type="match status" value="1"/>
</dbReference>
<name>A0A6I2MCZ9_9BACI</name>
<keyword evidence="9 10" id="KW-0119">Carbohydrate metabolism</keyword>
<evidence type="ECO:0000313" key="15">
    <source>
        <dbReference type="Proteomes" id="UP000441585"/>
    </source>
</evidence>
<evidence type="ECO:0000256" key="7">
    <source>
        <dbReference type="ARBA" id="ARBA00022695"/>
    </source>
</evidence>
<dbReference type="Pfam" id="PF01087">
    <property type="entry name" value="GalP_UDP_transf"/>
    <property type="match status" value="1"/>
</dbReference>
<feature type="region of interest" description="Disordered" evidence="11">
    <location>
        <begin position="495"/>
        <end position="517"/>
    </location>
</feature>
<evidence type="ECO:0000259" key="13">
    <source>
        <dbReference type="Pfam" id="PF02744"/>
    </source>
</evidence>
<evidence type="ECO:0000256" key="11">
    <source>
        <dbReference type="SAM" id="MobiDB-lite"/>
    </source>
</evidence>